<reference evidence="3 4" key="1">
    <citation type="journal article" date="2016" name="Nat. Commun.">
        <title>Thousands of microbial genomes shed light on interconnected biogeochemical processes in an aquifer system.</title>
        <authorList>
            <person name="Anantharaman K."/>
            <person name="Brown C.T."/>
            <person name="Hug L.A."/>
            <person name="Sharon I."/>
            <person name="Castelle C.J."/>
            <person name="Probst A.J."/>
            <person name="Thomas B.C."/>
            <person name="Singh A."/>
            <person name="Wilkins M.J."/>
            <person name="Karaoz U."/>
            <person name="Brodie E.L."/>
            <person name="Williams K.H."/>
            <person name="Hubbard S.S."/>
            <person name="Banfield J.F."/>
        </authorList>
    </citation>
    <scope>NUCLEOTIDE SEQUENCE [LARGE SCALE GENOMIC DNA]</scope>
</reference>
<dbReference type="Proteomes" id="UP000177309">
    <property type="component" value="Unassembled WGS sequence"/>
</dbReference>
<evidence type="ECO:0000259" key="1">
    <source>
        <dbReference type="Pfam" id="PF01494"/>
    </source>
</evidence>
<dbReference type="InterPro" id="IPR036188">
    <property type="entry name" value="FAD/NAD-bd_sf"/>
</dbReference>
<dbReference type="InterPro" id="IPR054715">
    <property type="entry name" value="GGR_cat"/>
</dbReference>
<dbReference type="PANTHER" id="PTHR42685">
    <property type="entry name" value="GERANYLGERANYL DIPHOSPHATE REDUCTASE"/>
    <property type="match status" value="1"/>
</dbReference>
<evidence type="ECO:0000313" key="3">
    <source>
        <dbReference type="EMBL" id="OGC32709.1"/>
    </source>
</evidence>
<proteinExistence type="predicted"/>
<feature type="domain" description="FAD-binding" evidence="1">
    <location>
        <begin position="5"/>
        <end position="155"/>
    </location>
</feature>
<dbReference type="SUPFAM" id="SSF51905">
    <property type="entry name" value="FAD/NAD(P)-binding domain"/>
    <property type="match status" value="1"/>
</dbReference>
<accession>A0A1F4TJG7</accession>
<evidence type="ECO:0000259" key="2">
    <source>
        <dbReference type="Pfam" id="PF22578"/>
    </source>
</evidence>
<dbReference type="InterPro" id="IPR050407">
    <property type="entry name" value="Geranylgeranyl_reductase"/>
</dbReference>
<gene>
    <name evidence="3" type="ORF">A2462_04110</name>
</gene>
<protein>
    <submittedName>
        <fullName evidence="3">Uncharacterized protein</fullName>
    </submittedName>
</protein>
<dbReference type="Pfam" id="PF22578">
    <property type="entry name" value="GGR_cat"/>
    <property type="match status" value="1"/>
</dbReference>
<feature type="domain" description="Digeranylgeranylglycerophospholipid reductase catalytic" evidence="2">
    <location>
        <begin position="192"/>
        <end position="241"/>
    </location>
</feature>
<dbReference type="PANTHER" id="PTHR42685:SF22">
    <property type="entry name" value="CONDITIONED MEDIUM FACTOR RECEPTOR 1"/>
    <property type="match status" value="1"/>
</dbReference>
<dbReference type="PRINTS" id="PR00411">
    <property type="entry name" value="PNDRDTASEI"/>
</dbReference>
<dbReference type="AlphaFoldDB" id="A0A1F4TJG7"/>
<dbReference type="Gene3D" id="3.50.50.60">
    <property type="entry name" value="FAD/NAD(P)-binding domain"/>
    <property type="match status" value="1"/>
</dbReference>
<comment type="caution">
    <text evidence="3">The sequence shown here is derived from an EMBL/GenBank/DDBJ whole genome shotgun (WGS) entry which is preliminary data.</text>
</comment>
<dbReference type="GO" id="GO:0071949">
    <property type="term" value="F:FAD binding"/>
    <property type="evidence" value="ECO:0007669"/>
    <property type="project" value="InterPro"/>
</dbReference>
<name>A0A1F4TJG7_UNCSA</name>
<evidence type="ECO:0000313" key="4">
    <source>
        <dbReference type="Proteomes" id="UP000177309"/>
    </source>
</evidence>
<dbReference type="InterPro" id="IPR002938">
    <property type="entry name" value="FAD-bd"/>
</dbReference>
<dbReference type="Pfam" id="PF01494">
    <property type="entry name" value="FAD_binding_3"/>
    <property type="match status" value="1"/>
</dbReference>
<organism evidence="3 4">
    <name type="scientific">candidate division WOR-1 bacterium RIFOXYC2_FULL_41_25</name>
    <dbReference type="NCBI Taxonomy" id="1802586"/>
    <lineage>
        <taxon>Bacteria</taxon>
        <taxon>Bacillati</taxon>
        <taxon>Saganbacteria</taxon>
    </lineage>
</organism>
<sequence>MRNKTVVIVGAGPAGTSAAIKLAQAGFSPLIIDKDNFPRDKVCGDAVSGEGLEILESFGLLKKLEQEGFECQKRELYTNQTEPQVITKKTLDIPREKFDFVLFEKALSVGAEFIRAQFTGKVTYKNSYHSVELLNANKERFFVCCKYLIIATGCQNDSVLKELGKKHKIAPPDQVAYRGYYQAHWPISERKYFFLRELTPGYAWIFPLGKGLFNVGCGGKILKARKLELKACLSRFISKTNALYNSTGAWEKRPKGATLRSSFSNLISFKCYPNLILIGEAMGATYPFSGGGIGKSMLSAVLAAESVLEVENKKAKGCLSKVYIRKINKRMKPKYYPLFKLGDYLLTKSFLQKFIYEKVFNSRKYPDLIPNIISGKIRPERIFSLPFMIKLGLQKKRSQ</sequence>
<dbReference type="EMBL" id="MEUI01000047">
    <property type="protein sequence ID" value="OGC32709.1"/>
    <property type="molecule type" value="Genomic_DNA"/>
</dbReference>
<dbReference type="PRINTS" id="PR00368">
    <property type="entry name" value="FADPNR"/>
</dbReference>